<dbReference type="EMBL" id="KN846951">
    <property type="protein sequence ID" value="KIV87597.1"/>
    <property type="molecule type" value="Genomic_DNA"/>
</dbReference>
<proteinExistence type="inferred from homology"/>
<sequence>MAGHGPVGDFPVKNKIVLVTGGGSGIGFTFARICHEKGARVIIGDLKLTQEAKDYLASKDKSEIFHESCDVTSWKSLHNLITASVKTFGDVPDVYAPVAGVFDPSWSNFWDDTEDESYKTVAINLQHPVKLTRLAMKALASAEKPGVVCHVASTAGIRGNFFAPLYVVTKHGVVGITKSLAQADPEFGVRIVAVLPGTVKSPLWEDRDDHVMAATKYSERKLMPPSTIAELMVKMVESKEYTGGTCVLKTLTEERVVEEGWDKAAGKYDPSPRPEADLSHIREVIAAERGKKWEA</sequence>
<dbReference type="PANTHER" id="PTHR44229">
    <property type="entry name" value="15-HYDROXYPROSTAGLANDIN DEHYDROGENASE [NAD(+)]"/>
    <property type="match status" value="1"/>
</dbReference>
<dbReference type="SUPFAM" id="SSF51735">
    <property type="entry name" value="NAD(P)-binding Rossmann-fold domains"/>
    <property type="match status" value="1"/>
</dbReference>
<evidence type="ECO:0000313" key="5">
    <source>
        <dbReference type="Proteomes" id="UP000053599"/>
    </source>
</evidence>
<keyword evidence="3" id="KW-0560">Oxidoreductase</keyword>
<protein>
    <submittedName>
        <fullName evidence="4">Uncharacterized protein</fullName>
    </submittedName>
</protein>
<accession>A0A0D1YYC9</accession>
<dbReference type="Pfam" id="PF00106">
    <property type="entry name" value="adh_short"/>
    <property type="match status" value="1"/>
</dbReference>
<evidence type="ECO:0000256" key="1">
    <source>
        <dbReference type="ARBA" id="ARBA00006484"/>
    </source>
</evidence>
<dbReference type="STRING" id="1016849.A0A0D1YYC9"/>
<dbReference type="GO" id="GO:0016616">
    <property type="term" value="F:oxidoreductase activity, acting on the CH-OH group of donors, NAD or NADP as acceptor"/>
    <property type="evidence" value="ECO:0007669"/>
    <property type="project" value="TreeGrafter"/>
</dbReference>
<comment type="similarity">
    <text evidence="1">Belongs to the short-chain dehydrogenases/reductases (SDR) family.</text>
</comment>
<dbReference type="InterPro" id="IPR020904">
    <property type="entry name" value="Sc_DH/Rdtase_CS"/>
</dbReference>
<dbReference type="OrthoDB" id="37659at2759"/>
<organism evidence="4 5">
    <name type="scientific">Exophiala sideris</name>
    <dbReference type="NCBI Taxonomy" id="1016849"/>
    <lineage>
        <taxon>Eukaryota</taxon>
        <taxon>Fungi</taxon>
        <taxon>Dikarya</taxon>
        <taxon>Ascomycota</taxon>
        <taxon>Pezizomycotina</taxon>
        <taxon>Eurotiomycetes</taxon>
        <taxon>Chaetothyriomycetidae</taxon>
        <taxon>Chaetothyriales</taxon>
        <taxon>Herpotrichiellaceae</taxon>
        <taxon>Exophiala</taxon>
    </lineage>
</organism>
<dbReference type="PROSITE" id="PS00061">
    <property type="entry name" value="ADH_SHORT"/>
    <property type="match status" value="1"/>
</dbReference>
<dbReference type="InterPro" id="IPR036291">
    <property type="entry name" value="NAD(P)-bd_dom_sf"/>
</dbReference>
<dbReference type="Proteomes" id="UP000053599">
    <property type="component" value="Unassembled WGS sequence"/>
</dbReference>
<evidence type="ECO:0000256" key="2">
    <source>
        <dbReference type="ARBA" id="ARBA00022857"/>
    </source>
</evidence>
<dbReference type="AlphaFoldDB" id="A0A0D1YYC9"/>
<evidence type="ECO:0000313" key="4">
    <source>
        <dbReference type="EMBL" id="KIV87597.1"/>
    </source>
</evidence>
<dbReference type="PRINTS" id="PR00081">
    <property type="entry name" value="GDHRDH"/>
</dbReference>
<dbReference type="InterPro" id="IPR002347">
    <property type="entry name" value="SDR_fam"/>
</dbReference>
<name>A0A0D1YYC9_9EURO</name>
<dbReference type="HOGENOM" id="CLU_010194_13_2_1"/>
<dbReference type="Gene3D" id="3.40.50.720">
    <property type="entry name" value="NAD(P)-binding Rossmann-like Domain"/>
    <property type="match status" value="1"/>
</dbReference>
<keyword evidence="2" id="KW-0521">NADP</keyword>
<gene>
    <name evidence="4" type="ORF">PV11_03131</name>
</gene>
<reference evidence="4 5" key="1">
    <citation type="submission" date="2015-01" db="EMBL/GenBank/DDBJ databases">
        <title>The Genome Sequence of Exophiala sideris CBS121828.</title>
        <authorList>
            <consortium name="The Broad Institute Genomics Platform"/>
            <person name="Cuomo C."/>
            <person name="de Hoog S."/>
            <person name="Gorbushina A."/>
            <person name="Stielow B."/>
            <person name="Teixiera M."/>
            <person name="Abouelleil A."/>
            <person name="Chapman S.B."/>
            <person name="Priest M."/>
            <person name="Young S.K."/>
            <person name="Wortman J."/>
            <person name="Nusbaum C."/>
            <person name="Birren B."/>
        </authorList>
    </citation>
    <scope>NUCLEOTIDE SEQUENCE [LARGE SCALE GENOMIC DNA]</scope>
    <source>
        <strain evidence="4 5">CBS 121828</strain>
    </source>
</reference>
<dbReference type="PANTHER" id="PTHR44229:SF4">
    <property type="entry name" value="15-HYDROXYPROSTAGLANDIN DEHYDROGENASE [NAD(+)]"/>
    <property type="match status" value="1"/>
</dbReference>
<evidence type="ECO:0000256" key="3">
    <source>
        <dbReference type="ARBA" id="ARBA00023002"/>
    </source>
</evidence>
<dbReference type="GO" id="GO:0005737">
    <property type="term" value="C:cytoplasm"/>
    <property type="evidence" value="ECO:0007669"/>
    <property type="project" value="TreeGrafter"/>
</dbReference>